<dbReference type="SMART" id="SM00409">
    <property type="entry name" value="IG"/>
    <property type="match status" value="1"/>
</dbReference>
<name>A0A6P7IMC4_9TELE</name>
<dbReference type="InterPro" id="IPR036179">
    <property type="entry name" value="Ig-like_dom_sf"/>
</dbReference>
<dbReference type="FunFam" id="2.60.40.10:FF:000142">
    <property type="entry name" value="V-set domain-containing T-cell activation inhibitor 1"/>
    <property type="match status" value="1"/>
</dbReference>
<dbReference type="Gene3D" id="2.60.40.10">
    <property type="entry name" value="Immunoglobulins"/>
    <property type="match status" value="1"/>
</dbReference>
<accession>A0A6P7IMC4</accession>
<dbReference type="RefSeq" id="XP_028261524.1">
    <property type="nucleotide sequence ID" value="XM_028405723.1"/>
</dbReference>
<dbReference type="GO" id="GO:1903037">
    <property type="term" value="P:regulation of leukocyte cell-cell adhesion"/>
    <property type="evidence" value="ECO:0007669"/>
    <property type="project" value="UniProtKB-ARBA"/>
</dbReference>
<evidence type="ECO:0000256" key="1">
    <source>
        <dbReference type="ARBA" id="ARBA00004370"/>
    </source>
</evidence>
<dbReference type="AlphaFoldDB" id="A0A6P7IMC4"/>
<sequence length="165" mass="18593">MGSEDGFLSSAVTLITFLLILIVTCVEGQYEVVGSPEPIVAAPGDDVILPCHVEPKLNVEALTVEALTVEWSDPDLKPDPRDRLKQVEYVHLYRDTEDVPDMKLETFIKRTTLFTDDLKQGNISLKIFNVSEKDQRRYRCFIPKIKKSSKNQKSVKTAASLTHIC</sequence>
<evidence type="ECO:0000256" key="6">
    <source>
        <dbReference type="ARBA" id="ARBA00023319"/>
    </source>
</evidence>
<keyword evidence="3 7" id="KW-0472">Membrane</keyword>
<dbReference type="InterPro" id="IPR013783">
    <property type="entry name" value="Ig-like_fold"/>
</dbReference>
<keyword evidence="6" id="KW-0393">Immunoglobulin domain</keyword>
<keyword evidence="7" id="KW-1133">Transmembrane helix</keyword>
<dbReference type="GO" id="GO:0005102">
    <property type="term" value="F:signaling receptor binding"/>
    <property type="evidence" value="ECO:0007669"/>
    <property type="project" value="TreeGrafter"/>
</dbReference>
<evidence type="ECO:0000313" key="9">
    <source>
        <dbReference type="Proteomes" id="UP000515145"/>
    </source>
</evidence>
<feature type="domain" description="Ig-like" evidence="8">
    <location>
        <begin position="30"/>
        <end position="156"/>
    </location>
</feature>
<dbReference type="InterPro" id="IPR003599">
    <property type="entry name" value="Ig_sub"/>
</dbReference>
<dbReference type="GO" id="GO:0001817">
    <property type="term" value="P:regulation of cytokine production"/>
    <property type="evidence" value="ECO:0007669"/>
    <property type="project" value="TreeGrafter"/>
</dbReference>
<dbReference type="GO" id="GO:0009897">
    <property type="term" value="C:external side of plasma membrane"/>
    <property type="evidence" value="ECO:0007669"/>
    <property type="project" value="TreeGrafter"/>
</dbReference>
<feature type="transmembrane region" description="Helical" evidence="7">
    <location>
        <begin position="6"/>
        <end position="26"/>
    </location>
</feature>
<dbReference type="PROSITE" id="PS50835">
    <property type="entry name" value="IG_LIKE"/>
    <property type="match status" value="1"/>
</dbReference>
<evidence type="ECO:0000256" key="4">
    <source>
        <dbReference type="ARBA" id="ARBA00023157"/>
    </source>
</evidence>
<dbReference type="GeneID" id="114435773"/>
<reference evidence="10" key="1">
    <citation type="submission" date="2025-08" db="UniProtKB">
        <authorList>
            <consortium name="RefSeq"/>
        </authorList>
    </citation>
    <scope>IDENTIFICATION</scope>
</reference>
<dbReference type="Proteomes" id="UP000515145">
    <property type="component" value="Chromosome 5"/>
</dbReference>
<evidence type="ECO:0000256" key="7">
    <source>
        <dbReference type="SAM" id="Phobius"/>
    </source>
</evidence>
<proteinExistence type="predicted"/>
<keyword evidence="2" id="KW-0732">Signal</keyword>
<evidence type="ECO:0000256" key="5">
    <source>
        <dbReference type="ARBA" id="ARBA00023180"/>
    </source>
</evidence>
<dbReference type="InParanoid" id="A0A6P7IMC4"/>
<keyword evidence="5" id="KW-0325">Glycoprotein</keyword>
<comment type="subcellular location">
    <subcellularLocation>
        <location evidence="1">Membrane</location>
    </subcellularLocation>
</comment>
<gene>
    <name evidence="10" type="primary">LOC114435773</name>
</gene>
<protein>
    <submittedName>
        <fullName evidence="10">Myelin-oligodendrocyte glycoprotein-like</fullName>
    </submittedName>
</protein>
<evidence type="ECO:0000256" key="3">
    <source>
        <dbReference type="ARBA" id="ARBA00023136"/>
    </source>
</evidence>
<evidence type="ECO:0000256" key="2">
    <source>
        <dbReference type="ARBA" id="ARBA00022729"/>
    </source>
</evidence>
<dbReference type="OrthoDB" id="9898017at2759"/>
<keyword evidence="4" id="KW-1015">Disulfide bond</keyword>
<organism evidence="9 10">
    <name type="scientific">Parambassis ranga</name>
    <name type="common">Indian glassy fish</name>
    <dbReference type="NCBI Taxonomy" id="210632"/>
    <lineage>
        <taxon>Eukaryota</taxon>
        <taxon>Metazoa</taxon>
        <taxon>Chordata</taxon>
        <taxon>Craniata</taxon>
        <taxon>Vertebrata</taxon>
        <taxon>Euteleostomi</taxon>
        <taxon>Actinopterygii</taxon>
        <taxon>Neopterygii</taxon>
        <taxon>Teleostei</taxon>
        <taxon>Neoteleostei</taxon>
        <taxon>Acanthomorphata</taxon>
        <taxon>Ovalentaria</taxon>
        <taxon>Ambassidae</taxon>
        <taxon>Parambassis</taxon>
    </lineage>
</organism>
<dbReference type="SUPFAM" id="SSF48726">
    <property type="entry name" value="Immunoglobulin"/>
    <property type="match status" value="1"/>
</dbReference>
<dbReference type="InterPro" id="IPR050504">
    <property type="entry name" value="IgSF_BTN/MOG"/>
</dbReference>
<dbReference type="GO" id="GO:0050863">
    <property type="term" value="P:regulation of T cell activation"/>
    <property type="evidence" value="ECO:0007669"/>
    <property type="project" value="UniProtKB-ARBA"/>
</dbReference>
<keyword evidence="7" id="KW-0812">Transmembrane</keyword>
<dbReference type="PANTHER" id="PTHR24100:SF151">
    <property type="entry name" value="ICOS LIGAND"/>
    <property type="match status" value="1"/>
</dbReference>
<evidence type="ECO:0000259" key="8">
    <source>
        <dbReference type="PROSITE" id="PS50835"/>
    </source>
</evidence>
<dbReference type="InterPro" id="IPR007110">
    <property type="entry name" value="Ig-like_dom"/>
</dbReference>
<keyword evidence="9" id="KW-1185">Reference proteome</keyword>
<dbReference type="GO" id="GO:0050852">
    <property type="term" value="P:T cell receptor signaling pathway"/>
    <property type="evidence" value="ECO:0007669"/>
    <property type="project" value="TreeGrafter"/>
</dbReference>
<evidence type="ECO:0000313" key="10">
    <source>
        <dbReference type="RefSeq" id="XP_028261524.1"/>
    </source>
</evidence>
<dbReference type="PANTHER" id="PTHR24100">
    <property type="entry name" value="BUTYROPHILIN"/>
    <property type="match status" value="1"/>
</dbReference>